<comment type="caution">
    <text evidence="1">The sequence shown here is derived from an EMBL/GenBank/DDBJ whole genome shotgun (WGS) entry which is preliminary data.</text>
</comment>
<evidence type="ECO:0000313" key="1">
    <source>
        <dbReference type="EMBL" id="RDY57711.1"/>
    </source>
</evidence>
<evidence type="ECO:0008006" key="3">
    <source>
        <dbReference type="Google" id="ProtNLM"/>
    </source>
</evidence>
<keyword evidence="2" id="KW-1185">Reference proteome</keyword>
<dbReference type="OrthoDB" id="1494041at2"/>
<dbReference type="EMBL" id="QTJX01000007">
    <property type="protein sequence ID" value="RDY57711.1"/>
    <property type="molecule type" value="Genomic_DNA"/>
</dbReference>
<evidence type="ECO:0000313" key="2">
    <source>
        <dbReference type="Proteomes" id="UP000261828"/>
    </source>
</evidence>
<accession>A0A371JLC4</accession>
<reference evidence="1 2" key="1">
    <citation type="submission" date="2018-08" db="EMBL/GenBank/DDBJ databases">
        <title>Muricauda nanhaiensis sp. nov., isolated from seawater of the South China Sea.</title>
        <authorList>
            <person name="Dang Y."/>
        </authorList>
    </citation>
    <scope>NUCLEOTIDE SEQUENCE [LARGE SCALE GENOMIC DNA]</scope>
    <source>
        <strain evidence="1 2">SM1704</strain>
    </source>
</reference>
<dbReference type="AlphaFoldDB" id="A0A371JLC4"/>
<name>A0A371JLC4_9FLAO</name>
<sequence length="135" mass="14584">MPVYSGGDVEEIVCKHSLGTFRFQAKSNEDFTLNPGGFRANDDEDAITGGGQMIDQINRKRWSLEGPIGVDMDSENESKNLPLLAKSSELGVWTISMANGTVYKGKGKPVGDLNFGTNEVQMTLKVSGSGILEKI</sequence>
<protein>
    <recommendedName>
        <fullName evidence="3">Phage tail protein</fullName>
    </recommendedName>
</protein>
<gene>
    <name evidence="1" type="ORF">DX873_17585</name>
</gene>
<dbReference type="RefSeq" id="WP_116185810.1">
    <property type="nucleotide sequence ID" value="NZ_QTJX01000007.1"/>
</dbReference>
<proteinExistence type="predicted"/>
<organism evidence="1 2">
    <name type="scientific">Flagellimonas nanhaiensis</name>
    <dbReference type="NCBI Taxonomy" id="2292706"/>
    <lineage>
        <taxon>Bacteria</taxon>
        <taxon>Pseudomonadati</taxon>
        <taxon>Bacteroidota</taxon>
        <taxon>Flavobacteriia</taxon>
        <taxon>Flavobacteriales</taxon>
        <taxon>Flavobacteriaceae</taxon>
        <taxon>Flagellimonas</taxon>
    </lineage>
</organism>
<dbReference type="Proteomes" id="UP000261828">
    <property type="component" value="Unassembled WGS sequence"/>
</dbReference>